<sequence length="170" mass="19477">VLKTTGIDGIKAMEKLSHSSVKKSLENRIKYKHKIVREKNTIVKPKKVVKKRIQYVFDDDENEEDDGPLFIGDDDDEDYEYDCANRGGKDTSKSDAEAKVRDREERALRREQLRDQSEESTTRVPTTSLQSSQSRAKDKNSDIKHKTRSKDSDKLKQTGGNCKSNGRISR</sequence>
<dbReference type="AlphaFoldDB" id="A0AAV2I9H2"/>
<name>A0AAV2I9H2_LYMST</name>
<accession>A0AAV2I9H2</accession>
<feature type="compositionally biased region" description="Acidic residues" evidence="1">
    <location>
        <begin position="57"/>
        <end position="81"/>
    </location>
</feature>
<proteinExistence type="predicted"/>
<evidence type="ECO:0000313" key="2">
    <source>
        <dbReference type="EMBL" id="CAL1542088.1"/>
    </source>
</evidence>
<feature type="non-terminal residue" evidence="2">
    <location>
        <position position="170"/>
    </location>
</feature>
<evidence type="ECO:0000256" key="1">
    <source>
        <dbReference type="SAM" id="MobiDB-lite"/>
    </source>
</evidence>
<feature type="compositionally biased region" description="Polar residues" evidence="1">
    <location>
        <begin position="158"/>
        <end position="170"/>
    </location>
</feature>
<protein>
    <submittedName>
        <fullName evidence="2">Uncharacterized protein</fullName>
    </submittedName>
</protein>
<gene>
    <name evidence="2" type="ORF">GSLYS_00015694001</name>
</gene>
<feature type="compositionally biased region" description="Polar residues" evidence="1">
    <location>
        <begin position="122"/>
        <end position="134"/>
    </location>
</feature>
<feature type="non-terminal residue" evidence="2">
    <location>
        <position position="1"/>
    </location>
</feature>
<keyword evidence="3" id="KW-1185">Reference proteome</keyword>
<organism evidence="2 3">
    <name type="scientific">Lymnaea stagnalis</name>
    <name type="common">Great pond snail</name>
    <name type="synonym">Helix stagnalis</name>
    <dbReference type="NCBI Taxonomy" id="6523"/>
    <lineage>
        <taxon>Eukaryota</taxon>
        <taxon>Metazoa</taxon>
        <taxon>Spiralia</taxon>
        <taxon>Lophotrochozoa</taxon>
        <taxon>Mollusca</taxon>
        <taxon>Gastropoda</taxon>
        <taxon>Heterobranchia</taxon>
        <taxon>Euthyneura</taxon>
        <taxon>Panpulmonata</taxon>
        <taxon>Hygrophila</taxon>
        <taxon>Lymnaeoidea</taxon>
        <taxon>Lymnaeidae</taxon>
        <taxon>Lymnaea</taxon>
    </lineage>
</organism>
<dbReference type="EMBL" id="CAXITT010000469">
    <property type="protein sequence ID" value="CAL1542088.1"/>
    <property type="molecule type" value="Genomic_DNA"/>
</dbReference>
<comment type="caution">
    <text evidence="2">The sequence shown here is derived from an EMBL/GenBank/DDBJ whole genome shotgun (WGS) entry which is preliminary data.</text>
</comment>
<feature type="compositionally biased region" description="Basic and acidic residues" evidence="1">
    <location>
        <begin position="87"/>
        <end position="121"/>
    </location>
</feature>
<feature type="region of interest" description="Disordered" evidence="1">
    <location>
        <begin position="57"/>
        <end position="170"/>
    </location>
</feature>
<evidence type="ECO:0000313" key="3">
    <source>
        <dbReference type="Proteomes" id="UP001497497"/>
    </source>
</evidence>
<dbReference type="Proteomes" id="UP001497497">
    <property type="component" value="Unassembled WGS sequence"/>
</dbReference>
<reference evidence="2 3" key="1">
    <citation type="submission" date="2024-04" db="EMBL/GenBank/DDBJ databases">
        <authorList>
            <consortium name="Genoscope - CEA"/>
            <person name="William W."/>
        </authorList>
    </citation>
    <scope>NUCLEOTIDE SEQUENCE [LARGE SCALE GENOMIC DNA]</scope>
</reference>
<feature type="compositionally biased region" description="Basic and acidic residues" evidence="1">
    <location>
        <begin position="135"/>
        <end position="156"/>
    </location>
</feature>